<evidence type="ECO:0000313" key="2">
    <source>
        <dbReference type="Proteomes" id="UP001524547"/>
    </source>
</evidence>
<gene>
    <name evidence="1" type="ORF">NFI88_00295</name>
</gene>
<dbReference type="Pfam" id="PF09939">
    <property type="entry name" value="DUF2171"/>
    <property type="match status" value="1"/>
</dbReference>
<accession>A0ABT1VTK8</accession>
<dbReference type="Proteomes" id="UP001524547">
    <property type="component" value="Unassembled WGS sequence"/>
</dbReference>
<name>A0ABT1VTK8_9PROT</name>
<organism evidence="1 2">
    <name type="scientific">Rhizosaccharibacter radicis</name>
    <dbReference type="NCBI Taxonomy" id="2782605"/>
    <lineage>
        <taxon>Bacteria</taxon>
        <taxon>Pseudomonadati</taxon>
        <taxon>Pseudomonadota</taxon>
        <taxon>Alphaproteobacteria</taxon>
        <taxon>Acetobacterales</taxon>
        <taxon>Acetobacteraceae</taxon>
        <taxon>Rhizosaccharibacter</taxon>
    </lineage>
</organism>
<dbReference type="RefSeq" id="WP_422918024.1">
    <property type="nucleotide sequence ID" value="NZ_JAMZEJ010000001.1"/>
</dbReference>
<dbReference type="InterPro" id="IPR018684">
    <property type="entry name" value="DUF2171"/>
</dbReference>
<dbReference type="EMBL" id="JAMZEJ010000001">
    <property type="protein sequence ID" value="MCQ8239277.1"/>
    <property type="molecule type" value="Genomic_DNA"/>
</dbReference>
<keyword evidence="2" id="KW-1185">Reference proteome</keyword>
<proteinExistence type="predicted"/>
<sequence length="86" mass="9112">MADLENIKAGTQILSSDGQLLGFVDDVEGGERLRMSSAGGADTTTSDFIPSSWVEHVTDGIVRLNRSETDVRSGLNEDIPAGDETS</sequence>
<reference evidence="1 2" key="1">
    <citation type="submission" date="2022-06" db="EMBL/GenBank/DDBJ databases">
        <title>Rhizosaccharibacter gen. nov. sp. nov. KSS12, endophytic bacteria isolated from sugarcane.</title>
        <authorList>
            <person name="Pitiwittayakul N."/>
        </authorList>
    </citation>
    <scope>NUCLEOTIDE SEQUENCE [LARGE SCALE GENOMIC DNA]</scope>
    <source>
        <strain evidence="1 2">KSS12</strain>
    </source>
</reference>
<protein>
    <submittedName>
        <fullName evidence="1">DUF2171 domain-containing protein</fullName>
    </submittedName>
</protein>
<comment type="caution">
    <text evidence="1">The sequence shown here is derived from an EMBL/GenBank/DDBJ whole genome shotgun (WGS) entry which is preliminary data.</text>
</comment>
<evidence type="ECO:0000313" key="1">
    <source>
        <dbReference type="EMBL" id="MCQ8239277.1"/>
    </source>
</evidence>